<dbReference type="PANTHER" id="PTHR28110">
    <property type="entry name" value="TRANSMEMBRANE PROTEIN"/>
    <property type="match status" value="1"/>
</dbReference>
<accession>A0AA36HJX8</accession>
<dbReference type="AlphaFoldDB" id="A0AA36HJX8"/>
<proteinExistence type="predicted"/>
<evidence type="ECO:0000313" key="1">
    <source>
        <dbReference type="EMBL" id="CAJ1370541.1"/>
    </source>
</evidence>
<organism evidence="1 2">
    <name type="scientific">Effrenium voratum</name>
    <dbReference type="NCBI Taxonomy" id="2562239"/>
    <lineage>
        <taxon>Eukaryota</taxon>
        <taxon>Sar</taxon>
        <taxon>Alveolata</taxon>
        <taxon>Dinophyceae</taxon>
        <taxon>Suessiales</taxon>
        <taxon>Symbiodiniaceae</taxon>
        <taxon>Effrenium</taxon>
    </lineage>
</organism>
<evidence type="ECO:0000313" key="2">
    <source>
        <dbReference type="Proteomes" id="UP001178507"/>
    </source>
</evidence>
<reference evidence="1" key="1">
    <citation type="submission" date="2023-08" db="EMBL/GenBank/DDBJ databases">
        <authorList>
            <person name="Chen Y."/>
            <person name="Shah S."/>
            <person name="Dougan E. K."/>
            <person name="Thang M."/>
            <person name="Chan C."/>
        </authorList>
    </citation>
    <scope>NUCLEOTIDE SEQUENCE</scope>
</reference>
<evidence type="ECO:0008006" key="3">
    <source>
        <dbReference type="Google" id="ProtNLM"/>
    </source>
</evidence>
<gene>
    <name evidence="1" type="ORF">EVOR1521_LOCUS1095</name>
</gene>
<keyword evidence="2" id="KW-1185">Reference proteome</keyword>
<dbReference type="InterPro" id="IPR055323">
    <property type="entry name" value="C57A10.07/YOR238W"/>
</dbReference>
<sequence length="352" mass="39799">MHVFEDWSPHAHDGKDIFGKDASPLPFYLVRRNTAWLKGAQMVTLALSLCAAASGLFCWQKFANLQVSRSLHEVTFDAARLKNLSHLVLVAGHAVLLADSMEHVLQRESDWFLEPYQRGQDLPKALVSHIKSGVDLAALDPRALLVFSGGQTRAAAGPRDEGWSYYRVAEYFSWWGHATDGTAYLKEAQGRGAYLAVAQRTVTEDFALDSFQNLLFSLCRFKEVVGHYPERVTVVSFTFKKRRFSELHRRALSFPASRFFFVGIQPPPNSRFDLQKAEQGELQNSVRLFEEDPYGCNSKVLVEKRQARNPFQRTTPYLLSCPEIRSLLQWCGPGIFPDALPWSPRFTGGLPD</sequence>
<protein>
    <recommendedName>
        <fullName evidence="3">DUF218 domain-containing protein</fullName>
    </recommendedName>
</protein>
<dbReference type="GO" id="GO:0005737">
    <property type="term" value="C:cytoplasm"/>
    <property type="evidence" value="ECO:0007669"/>
    <property type="project" value="TreeGrafter"/>
</dbReference>
<name>A0AA36HJX8_9DINO</name>
<dbReference type="Proteomes" id="UP001178507">
    <property type="component" value="Unassembled WGS sequence"/>
</dbReference>
<dbReference type="PANTHER" id="PTHR28110:SF1">
    <property type="entry name" value="TRANSMEMBRANE PROTEIN"/>
    <property type="match status" value="1"/>
</dbReference>
<comment type="caution">
    <text evidence="1">The sequence shown here is derived from an EMBL/GenBank/DDBJ whole genome shotgun (WGS) entry which is preliminary data.</text>
</comment>
<dbReference type="EMBL" id="CAUJNA010000025">
    <property type="protein sequence ID" value="CAJ1370541.1"/>
    <property type="molecule type" value="Genomic_DNA"/>
</dbReference>